<comment type="subunit">
    <text evidence="7">The complex comprises the extracytoplasmic solute receptor protein and the two transmembrane proteins.</text>
</comment>
<keyword evidence="4 7" id="KW-0812">Transmembrane</keyword>
<dbReference type="NCBIfam" id="TIGR00786">
    <property type="entry name" value="dctM"/>
    <property type="match status" value="1"/>
</dbReference>
<protein>
    <recommendedName>
        <fullName evidence="7">TRAP transporter large permease protein</fullName>
    </recommendedName>
</protein>
<keyword evidence="2" id="KW-1003">Cell membrane</keyword>
<comment type="similarity">
    <text evidence="7">Belongs to the TRAP transporter large permease family.</text>
</comment>
<evidence type="ECO:0000256" key="7">
    <source>
        <dbReference type="RuleBase" id="RU369079"/>
    </source>
</evidence>
<reference evidence="9 10" key="1">
    <citation type="submission" date="2019-12" db="EMBL/GenBank/DDBJ databases">
        <title>Complete Genome Sequence of a Quorum-Sensing Bacterium,Rhodobacteraceae bacterium C31, Isolated from a marine microalgae symbiotic bacteria.</title>
        <authorList>
            <person name="Zhang Y."/>
        </authorList>
    </citation>
    <scope>NUCLEOTIDE SEQUENCE [LARGE SCALE GENOMIC DNA]</scope>
    <source>
        <strain evidence="9 10">C31</strain>
    </source>
</reference>
<feature type="transmembrane region" description="Helical" evidence="7">
    <location>
        <begin position="242"/>
        <end position="258"/>
    </location>
</feature>
<proteinExistence type="inferred from homology"/>
<evidence type="ECO:0000256" key="6">
    <source>
        <dbReference type="ARBA" id="ARBA00023136"/>
    </source>
</evidence>
<gene>
    <name evidence="9" type="ORF">GQA70_02015</name>
</gene>
<evidence type="ECO:0000256" key="2">
    <source>
        <dbReference type="ARBA" id="ARBA00022475"/>
    </source>
</evidence>
<feature type="transmembrane region" description="Helical" evidence="7">
    <location>
        <begin position="172"/>
        <end position="194"/>
    </location>
</feature>
<evidence type="ECO:0000256" key="3">
    <source>
        <dbReference type="ARBA" id="ARBA00022519"/>
    </source>
</evidence>
<comment type="subcellular location">
    <subcellularLocation>
        <location evidence="1 7">Cell inner membrane</location>
        <topology evidence="1 7">Multi-pass membrane protein</topology>
    </subcellularLocation>
</comment>
<dbReference type="RefSeq" id="WP_023848929.1">
    <property type="nucleotide sequence ID" value="NZ_CP047166.1"/>
</dbReference>
<feature type="transmembrane region" description="Helical" evidence="7">
    <location>
        <begin position="136"/>
        <end position="160"/>
    </location>
</feature>
<keyword evidence="6 7" id="KW-0472">Membrane</keyword>
<sequence>MPVALSSVTGFLLLVFGIPVALALVAIPMVFLFADPTIRTPMLVIPQKMFGAMDSFPLMAVPFFVLVGQVMNTGGITNRIFDFANALVGHFRGGLAQVNIIASLLMSGMSGSAVADASGLGQVEIEVMKKEGYDPGFAAAVTAASATVGPIVPPSIPLVIVGAITNTSISQLLVAGLLPGLLMTAAMCLLVAYIGRRDNLPTRPRATVRHLLVTFARSAPALFAPVLLVGGILMGVFTPTEASAVAAAYAILIACFWYRELSLRGLCAVLWQSAMTVGAIFLIIAGAAAVSWLLTWLGVPQSLAVRLSGLAETPALLMLVMIGFLLVIGCFLESNAALILVAPLLVPIGLSAGFDPVHMGTVMVLVLMLGLVTPPVGMNMFIVMSIAKISLRHYLRAIWPFFAILLVAVLIVAFVPQISLIVPQLLLR</sequence>
<feature type="transmembrane region" description="Helical" evidence="7">
    <location>
        <begin position="55"/>
        <end position="76"/>
    </location>
</feature>
<comment type="function">
    <text evidence="7">Part of the tripartite ATP-independent periplasmic (TRAP) transport system.</text>
</comment>
<evidence type="ECO:0000313" key="10">
    <source>
        <dbReference type="Proteomes" id="UP000596387"/>
    </source>
</evidence>
<dbReference type="PANTHER" id="PTHR33362">
    <property type="entry name" value="SIALIC ACID TRAP TRANSPORTER PERMEASE PROTEIN SIAT-RELATED"/>
    <property type="match status" value="1"/>
</dbReference>
<feature type="transmembrane region" description="Helical" evidence="7">
    <location>
        <begin position="215"/>
        <end position="236"/>
    </location>
</feature>
<keyword evidence="10" id="KW-1185">Reference proteome</keyword>
<feature type="domain" description="TRAP C4-dicarboxylate transport system permease DctM subunit" evidence="8">
    <location>
        <begin position="11"/>
        <end position="418"/>
    </location>
</feature>
<evidence type="ECO:0000313" key="9">
    <source>
        <dbReference type="EMBL" id="QRF65193.1"/>
    </source>
</evidence>
<feature type="transmembrane region" description="Helical" evidence="7">
    <location>
        <begin position="360"/>
        <end position="386"/>
    </location>
</feature>
<feature type="transmembrane region" description="Helical" evidence="7">
    <location>
        <begin position="12"/>
        <end position="34"/>
    </location>
</feature>
<evidence type="ECO:0000256" key="1">
    <source>
        <dbReference type="ARBA" id="ARBA00004429"/>
    </source>
</evidence>
<dbReference type="Proteomes" id="UP000596387">
    <property type="component" value="Chromosome"/>
</dbReference>
<evidence type="ECO:0000256" key="5">
    <source>
        <dbReference type="ARBA" id="ARBA00022989"/>
    </source>
</evidence>
<organism evidence="9 10">
    <name type="scientific">Ponticoccus alexandrii</name>
    <dbReference type="NCBI Taxonomy" id="1943633"/>
    <lineage>
        <taxon>Bacteria</taxon>
        <taxon>Pseudomonadati</taxon>
        <taxon>Pseudomonadota</taxon>
        <taxon>Alphaproteobacteria</taxon>
        <taxon>Rhodobacterales</taxon>
        <taxon>Roseobacteraceae</taxon>
        <taxon>Ponticoccus</taxon>
    </lineage>
</organism>
<feature type="transmembrane region" description="Helical" evidence="7">
    <location>
        <begin position="270"/>
        <end position="294"/>
    </location>
</feature>
<evidence type="ECO:0000256" key="4">
    <source>
        <dbReference type="ARBA" id="ARBA00022692"/>
    </source>
</evidence>
<keyword evidence="7" id="KW-0813">Transport</keyword>
<keyword evidence="3 7" id="KW-0997">Cell inner membrane</keyword>
<feature type="transmembrane region" description="Helical" evidence="7">
    <location>
        <begin position="314"/>
        <end position="332"/>
    </location>
</feature>
<name>A0ABX7F3U5_9RHOB</name>
<dbReference type="InterPro" id="IPR010656">
    <property type="entry name" value="DctM"/>
</dbReference>
<feature type="transmembrane region" description="Helical" evidence="7">
    <location>
        <begin position="337"/>
        <end position="354"/>
    </location>
</feature>
<dbReference type="PANTHER" id="PTHR33362:SF2">
    <property type="entry name" value="TRAP TRANSPORTER LARGE PERMEASE PROTEIN"/>
    <property type="match status" value="1"/>
</dbReference>
<feature type="transmembrane region" description="Helical" evidence="7">
    <location>
        <begin position="398"/>
        <end position="422"/>
    </location>
</feature>
<accession>A0ABX7F3U5</accession>
<evidence type="ECO:0000259" key="8">
    <source>
        <dbReference type="Pfam" id="PF06808"/>
    </source>
</evidence>
<dbReference type="InterPro" id="IPR004681">
    <property type="entry name" value="TRAP_DctM"/>
</dbReference>
<keyword evidence="5 7" id="KW-1133">Transmembrane helix</keyword>
<dbReference type="Pfam" id="PF06808">
    <property type="entry name" value="DctM"/>
    <property type="match status" value="1"/>
</dbReference>
<dbReference type="PIRSF" id="PIRSF006066">
    <property type="entry name" value="HI0050"/>
    <property type="match status" value="1"/>
</dbReference>
<dbReference type="EMBL" id="CP047166">
    <property type="protein sequence ID" value="QRF65193.1"/>
    <property type="molecule type" value="Genomic_DNA"/>
</dbReference>